<gene>
    <name evidence="2" type="ORF">MY1_1844</name>
</gene>
<dbReference type="PIRSF" id="PIRSF000390">
    <property type="entry name" value="PLP_StrS"/>
    <property type="match status" value="1"/>
</dbReference>
<dbReference type="Proteomes" id="UP000004440">
    <property type="component" value="Unassembled WGS sequence"/>
</dbReference>
<dbReference type="InterPro" id="IPR000653">
    <property type="entry name" value="DegT/StrS_aminotransferase"/>
</dbReference>
<dbReference type="InterPro" id="IPR015421">
    <property type="entry name" value="PyrdxlP-dep_Trfase_major"/>
</dbReference>
<comment type="similarity">
    <text evidence="1">Belongs to the DegT/DnrJ/EryC1 family.</text>
</comment>
<name>F9CUF5_9ARCH</name>
<dbReference type="PATRIC" id="fig|1001994.6.peg.1815"/>
<dbReference type="Gene3D" id="3.90.1150.10">
    <property type="entry name" value="Aspartate Aminotransferase, domain 1"/>
    <property type="match status" value="1"/>
</dbReference>
<proteinExistence type="inferred from homology"/>
<reference evidence="2 3" key="1">
    <citation type="journal article" date="2011" name="J. Bacteriol.">
        <title>Genome Sequence of an Ammonia-Oxidizing Soil Archaeon, "Candidatus Nitrosoarchaeum koreensis" MY1.</title>
        <authorList>
            <person name="Kim B.K."/>
            <person name="Jung M.Y."/>
            <person name="Yu D.S."/>
            <person name="Park S.J."/>
            <person name="Oh T.K."/>
            <person name="Rhee S.K."/>
            <person name="Kim J.F."/>
        </authorList>
    </citation>
    <scope>NUCLEOTIDE SEQUENCE [LARGE SCALE GENOMIC DNA]</scope>
    <source>
        <strain evidence="2 3">MY1</strain>
    </source>
</reference>
<protein>
    <submittedName>
        <fullName evidence="2">Glutamine--scyllo-inositol transaminase</fullName>
    </submittedName>
</protein>
<comment type="caution">
    <text evidence="2">The sequence shown here is derived from an EMBL/GenBank/DDBJ whole genome shotgun (WGS) entry which is preliminary data.</text>
</comment>
<dbReference type="PANTHER" id="PTHR30244">
    <property type="entry name" value="TRANSAMINASE"/>
    <property type="match status" value="1"/>
</dbReference>
<evidence type="ECO:0000313" key="2">
    <source>
        <dbReference type="EMBL" id="EGP94589.1"/>
    </source>
</evidence>
<dbReference type="STRING" id="1001994.MY1_1844"/>
<dbReference type="GO" id="GO:0008483">
    <property type="term" value="F:transaminase activity"/>
    <property type="evidence" value="ECO:0007669"/>
    <property type="project" value="TreeGrafter"/>
</dbReference>
<keyword evidence="1" id="KW-0663">Pyridoxal phosphate</keyword>
<dbReference type="AlphaFoldDB" id="F9CUF5"/>
<dbReference type="InterPro" id="IPR015424">
    <property type="entry name" value="PyrdxlP-dep_Trfase"/>
</dbReference>
<dbReference type="GO" id="GO:0000271">
    <property type="term" value="P:polysaccharide biosynthetic process"/>
    <property type="evidence" value="ECO:0007669"/>
    <property type="project" value="TreeGrafter"/>
</dbReference>
<dbReference type="CDD" id="cd00616">
    <property type="entry name" value="AHBA_syn"/>
    <property type="match status" value="1"/>
</dbReference>
<dbReference type="Pfam" id="PF01041">
    <property type="entry name" value="DegT_DnrJ_EryC1"/>
    <property type="match status" value="1"/>
</dbReference>
<dbReference type="RefSeq" id="WP_007551610.1">
    <property type="nucleotide sequence ID" value="NZ_AFPU01000001.1"/>
</dbReference>
<dbReference type="GO" id="GO:0030170">
    <property type="term" value="F:pyridoxal phosphate binding"/>
    <property type="evidence" value="ECO:0007669"/>
    <property type="project" value="TreeGrafter"/>
</dbReference>
<accession>F9CUF5</accession>
<evidence type="ECO:0000256" key="1">
    <source>
        <dbReference type="RuleBase" id="RU004508"/>
    </source>
</evidence>
<evidence type="ECO:0000313" key="3">
    <source>
        <dbReference type="Proteomes" id="UP000004440"/>
    </source>
</evidence>
<dbReference type="PANTHER" id="PTHR30244:SF34">
    <property type="entry name" value="DTDP-4-AMINO-4,6-DIDEOXYGALACTOSE TRANSAMINASE"/>
    <property type="match status" value="1"/>
</dbReference>
<keyword evidence="3" id="KW-1185">Reference proteome</keyword>
<dbReference type="OrthoDB" id="10355at2157"/>
<organism evidence="2 3">
    <name type="scientific">Nitrosarchaeum koreense MY1</name>
    <dbReference type="NCBI Taxonomy" id="1001994"/>
    <lineage>
        <taxon>Archaea</taxon>
        <taxon>Nitrososphaerota</taxon>
        <taxon>Nitrososphaeria</taxon>
        <taxon>Nitrosopumilales</taxon>
        <taxon>Nitrosopumilaceae</taxon>
        <taxon>Nitrosarchaeum</taxon>
    </lineage>
</organism>
<dbReference type="InterPro" id="IPR015422">
    <property type="entry name" value="PyrdxlP-dep_Trfase_small"/>
</dbReference>
<dbReference type="EMBL" id="AFPU01000001">
    <property type="protein sequence ID" value="EGP94589.1"/>
    <property type="molecule type" value="Genomic_DNA"/>
</dbReference>
<dbReference type="SUPFAM" id="SSF53383">
    <property type="entry name" value="PLP-dependent transferases"/>
    <property type="match status" value="1"/>
</dbReference>
<sequence>MKIAINVPFVGKDEISAVTSILKNGSLTSAASHGGKHVQAFEKSASLFIKSKYVVAVNSGTAALQAALYALDIKKGDEVLVPSFTFVATANSVVSTGAKPVFVDILKENYTMDPDDLQKKITKKTRAIMPVHLYGNVAYIDRILEIAKKHNLPVIEDSAQSLGSTYKGKHAGTFSDLGCWSMYPAKVMTSGEGGFIGTNNKKLYDKLLMIRNHGMVHGYDTRIFGLNLRLPEISAAIATIQMKKLPGFLKTRQKNANLLSKLISNLNIILPHQRKNENVNWYLYTIATSKRDKILKKLNEKGIGAASYYPIPVHKTPFYQQKIKLPITEWASSHTLSLPIHPKVTSKNIEFIAQSLRDIVNE</sequence>
<dbReference type="Gene3D" id="3.40.640.10">
    <property type="entry name" value="Type I PLP-dependent aspartate aminotransferase-like (Major domain)"/>
    <property type="match status" value="1"/>
</dbReference>